<name>A0A418XIV7_9PSED</name>
<comment type="caution">
    <text evidence="2">The sequence shown here is derived from an EMBL/GenBank/DDBJ whole genome shotgun (WGS) entry which is preliminary data.</text>
</comment>
<reference evidence="2 3" key="1">
    <citation type="submission" date="2018-09" db="EMBL/GenBank/DDBJ databases">
        <authorList>
            <person name="Zhu H."/>
        </authorList>
    </citation>
    <scope>NUCLEOTIDE SEQUENCE [LARGE SCALE GENOMIC DNA]</scope>
    <source>
        <strain evidence="2 3">K1S02-6</strain>
    </source>
</reference>
<sequence>MPRKHRMYLPGVPAHVVQRGNNRAASFFHEDDYRFYLAALADALKRYRVELHAYVLMTNHVHLLMTPADTEGISRVMQNVGRLYVLNINRTHRHTGTLWEGRHKASLVNAAENLLTCYRYIELNPLRAGMVAAPEEYPWSSYGWHAWGMPNGVVADHLLYQQLGEDASQRQQAYRQLFTEHLEASALHVMREALTHNYPLGNERFRESVERNLGRVVGQCNRWRPPLKNKFLRPL</sequence>
<evidence type="ECO:0000313" key="2">
    <source>
        <dbReference type="EMBL" id="RJG12371.1"/>
    </source>
</evidence>
<dbReference type="Pfam" id="PF01797">
    <property type="entry name" value="Y1_Tnp"/>
    <property type="match status" value="1"/>
</dbReference>
<dbReference type="AlphaFoldDB" id="A0A418XIV7"/>
<dbReference type="PANTHER" id="PTHR34322:SF2">
    <property type="entry name" value="TRANSPOSASE IS200-LIKE DOMAIN-CONTAINING PROTEIN"/>
    <property type="match status" value="1"/>
</dbReference>
<dbReference type="OrthoDB" id="9814067at2"/>
<feature type="domain" description="Transposase IS200-like" evidence="1">
    <location>
        <begin position="9"/>
        <end position="124"/>
    </location>
</feature>
<dbReference type="EMBL" id="QYUR01000002">
    <property type="protein sequence ID" value="RJG12371.1"/>
    <property type="molecule type" value="Genomic_DNA"/>
</dbReference>
<dbReference type="RefSeq" id="WP_119952701.1">
    <property type="nucleotide sequence ID" value="NZ_QYUR01000002.1"/>
</dbReference>
<dbReference type="InterPro" id="IPR002686">
    <property type="entry name" value="Transposase_17"/>
</dbReference>
<protein>
    <submittedName>
        <fullName evidence="2">Transposase</fullName>
    </submittedName>
</protein>
<evidence type="ECO:0000313" key="3">
    <source>
        <dbReference type="Proteomes" id="UP000284021"/>
    </source>
</evidence>
<gene>
    <name evidence="2" type="ORF">D3879_03490</name>
</gene>
<dbReference type="InterPro" id="IPR036515">
    <property type="entry name" value="Transposase_17_sf"/>
</dbReference>
<dbReference type="PANTHER" id="PTHR34322">
    <property type="entry name" value="TRANSPOSASE, Y1_TNP DOMAIN-CONTAINING"/>
    <property type="match status" value="1"/>
</dbReference>
<dbReference type="Proteomes" id="UP000284021">
    <property type="component" value="Unassembled WGS sequence"/>
</dbReference>
<dbReference type="GO" id="GO:0006313">
    <property type="term" value="P:DNA transposition"/>
    <property type="evidence" value="ECO:0007669"/>
    <property type="project" value="InterPro"/>
</dbReference>
<accession>A0A418XIV7</accession>
<organism evidence="2 3">
    <name type="scientific">Pseudomonas cavernicola</name>
    <dbReference type="NCBI Taxonomy" id="2320866"/>
    <lineage>
        <taxon>Bacteria</taxon>
        <taxon>Pseudomonadati</taxon>
        <taxon>Pseudomonadota</taxon>
        <taxon>Gammaproteobacteria</taxon>
        <taxon>Pseudomonadales</taxon>
        <taxon>Pseudomonadaceae</taxon>
        <taxon>Pseudomonas</taxon>
    </lineage>
</organism>
<dbReference type="GO" id="GO:0003677">
    <property type="term" value="F:DNA binding"/>
    <property type="evidence" value="ECO:0007669"/>
    <property type="project" value="InterPro"/>
</dbReference>
<dbReference type="GO" id="GO:0004803">
    <property type="term" value="F:transposase activity"/>
    <property type="evidence" value="ECO:0007669"/>
    <property type="project" value="InterPro"/>
</dbReference>
<keyword evidence="3" id="KW-1185">Reference proteome</keyword>
<proteinExistence type="predicted"/>
<dbReference type="SMART" id="SM01321">
    <property type="entry name" value="Y1_Tnp"/>
    <property type="match status" value="1"/>
</dbReference>
<dbReference type="Gene3D" id="3.30.70.1290">
    <property type="entry name" value="Transposase IS200-like"/>
    <property type="match status" value="1"/>
</dbReference>
<evidence type="ECO:0000259" key="1">
    <source>
        <dbReference type="SMART" id="SM01321"/>
    </source>
</evidence>
<dbReference type="SUPFAM" id="SSF143422">
    <property type="entry name" value="Transposase IS200-like"/>
    <property type="match status" value="1"/>
</dbReference>